<evidence type="ECO:0000313" key="2">
    <source>
        <dbReference type="Proteomes" id="UP000263517"/>
    </source>
</evidence>
<comment type="caution">
    <text evidence="1">The sequence shown here is derived from an EMBL/GenBank/DDBJ whole genome shotgun (WGS) entry which is preliminary data.</text>
</comment>
<evidence type="ECO:0000313" key="1">
    <source>
        <dbReference type="EMBL" id="HAW74387.1"/>
    </source>
</evidence>
<name>A0A350NZC0_9ALTE</name>
<dbReference type="Proteomes" id="UP000263517">
    <property type="component" value="Unassembled WGS sequence"/>
</dbReference>
<protein>
    <submittedName>
        <fullName evidence="1">Uncharacterized protein</fullName>
    </submittedName>
</protein>
<dbReference type="EMBL" id="DNAN01000053">
    <property type="protein sequence ID" value="HAW74387.1"/>
    <property type="molecule type" value="Genomic_DNA"/>
</dbReference>
<sequence>MGGAGLIAFTFHEDDAHGWLEVPLFALVNMGMRMNSITPFSYIDRNKDYMPIYLEEDVDMQRFVKHYEEYHGKRLEIGNTVTYAGSAPIRELPSVNEED</sequence>
<organism evidence="1 2">
    <name type="scientific">Alteromonas australica</name>
    <dbReference type="NCBI Taxonomy" id="589873"/>
    <lineage>
        <taxon>Bacteria</taxon>
        <taxon>Pseudomonadati</taxon>
        <taxon>Pseudomonadota</taxon>
        <taxon>Gammaproteobacteria</taxon>
        <taxon>Alteromonadales</taxon>
        <taxon>Alteromonadaceae</taxon>
        <taxon>Alteromonas/Salinimonas group</taxon>
        <taxon>Alteromonas</taxon>
    </lineage>
</organism>
<reference evidence="1 2" key="1">
    <citation type="journal article" date="2018" name="Nat. Biotechnol.">
        <title>A standardized bacterial taxonomy based on genome phylogeny substantially revises the tree of life.</title>
        <authorList>
            <person name="Parks D.H."/>
            <person name="Chuvochina M."/>
            <person name="Waite D.W."/>
            <person name="Rinke C."/>
            <person name="Skarshewski A."/>
            <person name="Chaumeil P.A."/>
            <person name="Hugenholtz P."/>
        </authorList>
    </citation>
    <scope>NUCLEOTIDE SEQUENCE [LARGE SCALE GENOMIC DNA]</scope>
    <source>
        <strain evidence="1">UBA11978</strain>
    </source>
</reference>
<gene>
    <name evidence="1" type="ORF">DCW74_01480</name>
</gene>
<proteinExistence type="predicted"/>
<dbReference type="AlphaFoldDB" id="A0A350NZC0"/>
<accession>A0A350NZC0</accession>